<name>A0ACC1ALH8_9ROSI</name>
<reference evidence="2" key="1">
    <citation type="journal article" date="2023" name="G3 (Bethesda)">
        <title>Genome assembly and association tests identify interacting loci associated with vigor, precocity, and sex in interspecific pistachio rootstocks.</title>
        <authorList>
            <person name="Palmer W."/>
            <person name="Jacygrad E."/>
            <person name="Sagayaradj S."/>
            <person name="Cavanaugh K."/>
            <person name="Han R."/>
            <person name="Bertier L."/>
            <person name="Beede B."/>
            <person name="Kafkas S."/>
            <person name="Golino D."/>
            <person name="Preece J."/>
            <person name="Michelmore R."/>
        </authorList>
    </citation>
    <scope>NUCLEOTIDE SEQUENCE [LARGE SCALE GENOMIC DNA]</scope>
</reference>
<evidence type="ECO:0000313" key="2">
    <source>
        <dbReference type="Proteomes" id="UP001164250"/>
    </source>
</evidence>
<sequence>MVTCCSLGLLVVHSVDSSQLVLGDFVNSPLPKTLTPVEDIVVEYVTDSVCVLSD</sequence>
<organism evidence="1 2">
    <name type="scientific">Pistacia atlantica</name>
    <dbReference type="NCBI Taxonomy" id="434234"/>
    <lineage>
        <taxon>Eukaryota</taxon>
        <taxon>Viridiplantae</taxon>
        <taxon>Streptophyta</taxon>
        <taxon>Embryophyta</taxon>
        <taxon>Tracheophyta</taxon>
        <taxon>Spermatophyta</taxon>
        <taxon>Magnoliopsida</taxon>
        <taxon>eudicotyledons</taxon>
        <taxon>Gunneridae</taxon>
        <taxon>Pentapetalae</taxon>
        <taxon>rosids</taxon>
        <taxon>malvids</taxon>
        <taxon>Sapindales</taxon>
        <taxon>Anacardiaceae</taxon>
        <taxon>Pistacia</taxon>
    </lineage>
</organism>
<proteinExistence type="predicted"/>
<comment type="caution">
    <text evidence="1">The sequence shown here is derived from an EMBL/GenBank/DDBJ whole genome shotgun (WGS) entry which is preliminary data.</text>
</comment>
<accession>A0ACC1ALH8</accession>
<gene>
    <name evidence="1" type="ORF">Patl1_06986</name>
</gene>
<evidence type="ECO:0000313" key="1">
    <source>
        <dbReference type="EMBL" id="KAJ0087488.1"/>
    </source>
</evidence>
<dbReference type="EMBL" id="CM047906">
    <property type="protein sequence ID" value="KAJ0087488.1"/>
    <property type="molecule type" value="Genomic_DNA"/>
</dbReference>
<dbReference type="Proteomes" id="UP001164250">
    <property type="component" value="Chromosome 10"/>
</dbReference>
<protein>
    <submittedName>
        <fullName evidence="1">Uncharacterized protein</fullName>
    </submittedName>
</protein>
<keyword evidence="2" id="KW-1185">Reference proteome</keyword>